<dbReference type="SUPFAM" id="SSF53300">
    <property type="entry name" value="vWA-like"/>
    <property type="match status" value="3"/>
</dbReference>
<evidence type="ECO:0000256" key="3">
    <source>
        <dbReference type="ARBA" id="ARBA00023157"/>
    </source>
</evidence>
<name>A0AA36GVB0_CYLNA</name>
<evidence type="ECO:0000259" key="5">
    <source>
        <dbReference type="PROSITE" id="PS50234"/>
    </source>
</evidence>
<evidence type="ECO:0000256" key="1">
    <source>
        <dbReference type="ARBA" id="ARBA00004498"/>
    </source>
</evidence>
<sequence>KDGRPLPTDRSGAPIGPDGKPIPTDSSGKPLGEDGQPLPTDASGNYVTVPLEEAVSKELPTDASGNVIYPVTKPDGSPLPTDASGKYITDEGVIIEKDEEGRPLGPDGQPLPTDDSGNYIYPVVGPDGSPIPTDMHRRPIYPVVGKDGRPLPTDRSGAPIGPDGKPIPTDSSGKPLGEDGQPLPTDASGNYVTVPLEEAVSKGLPTDGSGKVVYAETKPYESPVEEWSTPAAPTDESGNYIYPIIRPDGTPLGTEKSQVLTGVSDKPLRYVAVYTDGRPLPTNEYGSPLGDDGHPLPTDDMGRPVDSSYVPYPTNNLGEYIIPPSRRPSQYCFISSHIELIVVLDTSNTVKVLDYRVMKELLKSFLSDHFDLSQDKVRVGVVKYGDTAEVPISLGDYDNVDDLLHRISETRRVKGKPQLELALKEVAGELLISGSEDVPKFVLLLKNGQSTGDFQEAAEALRDDIGATVFIVEAGDEASYGQDKEITSDDKVIRIKQWRGTDSEALGPIADMICKIVPADLSSGITWPTRKTTQVSTPSRSCSQIDYPADVIIMLDSSENFSPEEFDEMKESVAELVDAGFDLAPDVARIGFVVYSDKVAVPVALGHYEDKIDLIQQISDSTKINDGVAIALYGLNAARQQFQLHGRENATRIVIMITNGKNRGNAAPAAEDLRNMYNVQLFIIAVNADSEGLATLKRIAGTEYPDRVYEVGTAFELDNQIASISRRLCGYTTPAQSYPTEPTWFHRTTKRDVQAVAGELWATPRSLRYPPLCSDGIKRPYQINILVDVTARSSPEDFRLVLDHLTQFFQKRFAQDDHMLMFNLMTVNSQKVLDARAGLSVRDIEVALNDVIQDSDDEESAKLGSGIDSLVEMSNDNYIKGSYKIMLIISADSTSSDAAVPSAEFASGDFGHNIIGLSVRKPSTDLLTTMAGVGTRVIHLDWTSPNELFNSWFAYAICDYVMATTAKTPALTTKPRPTVTKRITATPATLTVPTNVEAVPMSPTSFLLTWTCCTNIKSNYTIMYTHDPSIPYDHWPQRSATCRDSFGTMINDLPTDHTYTVCVVSTNAAAPFDKDSCTEVTINKNTTVEEHQPLDIAPCNCLCTQGKAILRPTCDVQVDEYRPIATLPPATEDECPCKIKAHAGRCPFGYVFKRGSCYDIDECANGNGGCSHGCVNTPGGHYCACPHGMTRDPLDPNTCVNAANAFDRIAQLLAQYLHANAKQAAAGVTAKDGAQPSQKMKYKATIKSGDDKVITFEWASMPAVVRRAFKWLF</sequence>
<dbReference type="CDD" id="cd00063">
    <property type="entry name" value="FN3"/>
    <property type="match status" value="1"/>
</dbReference>
<dbReference type="Gene3D" id="3.40.50.410">
    <property type="entry name" value="von Willebrand factor, type A domain"/>
    <property type="match status" value="2"/>
</dbReference>
<evidence type="ECO:0000313" key="8">
    <source>
        <dbReference type="Proteomes" id="UP001176961"/>
    </source>
</evidence>
<dbReference type="InterPro" id="IPR050525">
    <property type="entry name" value="ECM_Assembly_Org"/>
</dbReference>
<feature type="domain" description="Fibronectin type-III" evidence="6">
    <location>
        <begin position="992"/>
        <end position="1090"/>
    </location>
</feature>
<dbReference type="AlphaFoldDB" id="A0AA36GVB0"/>
<comment type="subcellular location">
    <subcellularLocation>
        <location evidence="1">Secreted</location>
        <location evidence="1">Extracellular space</location>
        <location evidence="1">Extracellular matrix</location>
    </subcellularLocation>
</comment>
<keyword evidence="2" id="KW-0272">Extracellular matrix</keyword>
<dbReference type="InterPro" id="IPR001881">
    <property type="entry name" value="EGF-like_Ca-bd_dom"/>
</dbReference>
<dbReference type="CDD" id="cd01450">
    <property type="entry name" value="vWFA_subfamily_ECM"/>
    <property type="match status" value="2"/>
</dbReference>
<dbReference type="Gene3D" id="2.60.40.10">
    <property type="entry name" value="Immunoglobulins"/>
    <property type="match status" value="1"/>
</dbReference>
<dbReference type="Pfam" id="PF00092">
    <property type="entry name" value="VWA"/>
    <property type="match status" value="2"/>
</dbReference>
<dbReference type="SMART" id="SM00181">
    <property type="entry name" value="EGF"/>
    <property type="match status" value="1"/>
</dbReference>
<keyword evidence="8" id="KW-1185">Reference proteome</keyword>
<dbReference type="CDD" id="cd00054">
    <property type="entry name" value="EGF_CA"/>
    <property type="match status" value="1"/>
</dbReference>
<dbReference type="PRINTS" id="PR00453">
    <property type="entry name" value="VWFADOMAIN"/>
</dbReference>
<dbReference type="InterPro" id="IPR036116">
    <property type="entry name" value="FN3_sf"/>
</dbReference>
<protein>
    <submittedName>
        <fullName evidence="7">Uncharacterized protein</fullName>
    </submittedName>
</protein>
<evidence type="ECO:0000259" key="6">
    <source>
        <dbReference type="PROSITE" id="PS50853"/>
    </source>
</evidence>
<dbReference type="InterPro" id="IPR002035">
    <property type="entry name" value="VWF_A"/>
</dbReference>
<keyword evidence="3" id="KW-1015">Disulfide bond</keyword>
<dbReference type="SMART" id="SM00179">
    <property type="entry name" value="EGF_CA"/>
    <property type="match status" value="1"/>
</dbReference>
<evidence type="ECO:0000313" key="7">
    <source>
        <dbReference type="EMBL" id="CAJ0598769.1"/>
    </source>
</evidence>
<evidence type="ECO:0000256" key="4">
    <source>
        <dbReference type="SAM" id="MobiDB-lite"/>
    </source>
</evidence>
<dbReference type="Proteomes" id="UP001176961">
    <property type="component" value="Unassembled WGS sequence"/>
</dbReference>
<dbReference type="SMART" id="SM00327">
    <property type="entry name" value="VWA"/>
    <property type="match status" value="3"/>
</dbReference>
<keyword evidence="2" id="KW-0964">Secreted</keyword>
<dbReference type="PROSITE" id="PS50853">
    <property type="entry name" value="FN3"/>
    <property type="match status" value="1"/>
</dbReference>
<dbReference type="InterPro" id="IPR000742">
    <property type="entry name" value="EGF"/>
</dbReference>
<organism evidence="7 8">
    <name type="scientific">Cylicocyclus nassatus</name>
    <name type="common">Nematode worm</name>
    <dbReference type="NCBI Taxonomy" id="53992"/>
    <lineage>
        <taxon>Eukaryota</taxon>
        <taxon>Metazoa</taxon>
        <taxon>Ecdysozoa</taxon>
        <taxon>Nematoda</taxon>
        <taxon>Chromadorea</taxon>
        <taxon>Rhabditida</taxon>
        <taxon>Rhabditina</taxon>
        <taxon>Rhabditomorpha</taxon>
        <taxon>Strongyloidea</taxon>
        <taxon>Strongylidae</taxon>
        <taxon>Cylicocyclus</taxon>
    </lineage>
</organism>
<feature type="domain" description="VWFA" evidence="5">
    <location>
        <begin position="550"/>
        <end position="728"/>
    </location>
</feature>
<dbReference type="InterPro" id="IPR003961">
    <property type="entry name" value="FN3_dom"/>
</dbReference>
<feature type="non-terminal residue" evidence="7">
    <location>
        <position position="1273"/>
    </location>
</feature>
<dbReference type="InterPro" id="IPR036465">
    <property type="entry name" value="vWFA_dom_sf"/>
</dbReference>
<proteinExistence type="predicted"/>
<dbReference type="Gene3D" id="2.10.25.10">
    <property type="entry name" value="Laminin"/>
    <property type="match status" value="1"/>
</dbReference>
<reference evidence="7" key="1">
    <citation type="submission" date="2023-07" db="EMBL/GenBank/DDBJ databases">
        <authorList>
            <consortium name="CYATHOMIX"/>
        </authorList>
    </citation>
    <scope>NUCLEOTIDE SEQUENCE</scope>
    <source>
        <strain evidence="7">N/A</strain>
    </source>
</reference>
<feature type="region of interest" description="Disordered" evidence="4">
    <location>
        <begin position="1"/>
        <end position="189"/>
    </location>
</feature>
<accession>A0AA36GVB0</accession>
<dbReference type="PROSITE" id="PS50234">
    <property type="entry name" value="VWFA"/>
    <property type="match status" value="2"/>
</dbReference>
<dbReference type="EMBL" id="CATQJL010000223">
    <property type="protein sequence ID" value="CAJ0598769.1"/>
    <property type="molecule type" value="Genomic_DNA"/>
</dbReference>
<evidence type="ECO:0000256" key="2">
    <source>
        <dbReference type="ARBA" id="ARBA00022530"/>
    </source>
</evidence>
<dbReference type="GO" id="GO:0005509">
    <property type="term" value="F:calcium ion binding"/>
    <property type="evidence" value="ECO:0007669"/>
    <property type="project" value="InterPro"/>
</dbReference>
<gene>
    <name evidence="7" type="ORF">CYNAS_LOCUS10752</name>
</gene>
<dbReference type="SUPFAM" id="SSF57196">
    <property type="entry name" value="EGF/Laminin"/>
    <property type="match status" value="1"/>
</dbReference>
<dbReference type="PANTHER" id="PTHR24020:SF20">
    <property type="entry name" value="PH DOMAIN-CONTAINING PROTEIN"/>
    <property type="match status" value="1"/>
</dbReference>
<feature type="domain" description="VWFA" evidence="5">
    <location>
        <begin position="339"/>
        <end position="513"/>
    </location>
</feature>
<dbReference type="InterPro" id="IPR013783">
    <property type="entry name" value="Ig-like_fold"/>
</dbReference>
<dbReference type="SUPFAM" id="SSF49265">
    <property type="entry name" value="Fibronectin type III"/>
    <property type="match status" value="1"/>
</dbReference>
<comment type="caution">
    <text evidence="7">The sequence shown here is derived from an EMBL/GenBank/DDBJ whole genome shotgun (WGS) entry which is preliminary data.</text>
</comment>
<dbReference type="PANTHER" id="PTHR24020">
    <property type="entry name" value="COLLAGEN ALPHA"/>
    <property type="match status" value="1"/>
</dbReference>